<reference evidence="4" key="1">
    <citation type="submission" date="2021-12" db="EMBL/GenBank/DDBJ databases">
        <authorList>
            <person name="King R."/>
        </authorList>
    </citation>
    <scope>NUCLEOTIDE SEQUENCE</scope>
</reference>
<dbReference type="Pfam" id="PF12640">
    <property type="entry name" value="UPF0489"/>
    <property type="match status" value="1"/>
</dbReference>
<dbReference type="EMBL" id="OU893340">
    <property type="protein sequence ID" value="CAG9796447.1"/>
    <property type="molecule type" value="Genomic_DNA"/>
</dbReference>
<keyword evidence="3" id="KW-1133">Transmembrane helix</keyword>
<keyword evidence="5" id="KW-1185">Reference proteome</keyword>
<accession>A0A9N9RGU4</accession>
<protein>
    <submittedName>
        <fullName evidence="4">Uncharacterized protein</fullName>
    </submittedName>
</protein>
<dbReference type="PANTHER" id="PTHR13225">
    <property type="entry name" value="MISEXPRESSION SUPPRESSOR OF RAS 6"/>
    <property type="match status" value="1"/>
</dbReference>
<comment type="similarity">
    <text evidence="1">Belongs to the UPF0489 family.</text>
</comment>
<reference evidence="4" key="2">
    <citation type="submission" date="2022-10" db="EMBL/GenBank/DDBJ databases">
        <authorList>
            <consortium name="ENA_rothamsted_submissions"/>
            <consortium name="culmorum"/>
            <person name="King R."/>
        </authorList>
    </citation>
    <scope>NUCLEOTIDE SEQUENCE</scope>
</reference>
<evidence type="ECO:0000256" key="1">
    <source>
        <dbReference type="ARBA" id="ARBA00007099"/>
    </source>
</evidence>
<feature type="coiled-coil region" evidence="2">
    <location>
        <begin position="224"/>
        <end position="251"/>
    </location>
</feature>
<evidence type="ECO:0000256" key="3">
    <source>
        <dbReference type="SAM" id="Phobius"/>
    </source>
</evidence>
<dbReference type="InterPro" id="IPR024131">
    <property type="entry name" value="UPF0489"/>
</dbReference>
<evidence type="ECO:0000313" key="4">
    <source>
        <dbReference type="EMBL" id="CAG9796447.1"/>
    </source>
</evidence>
<evidence type="ECO:0000256" key="2">
    <source>
        <dbReference type="SAM" id="Coils"/>
    </source>
</evidence>
<sequence length="402" mass="45832">MAGTLNSEQQIKKFKKIPIYVVEEHNDALQFIYSAIGGKKLPIEGTTLLHLDAHPDMLIDRKMKGEQARSGRKVLPLLQIENWIMPAVAAGHLGRVLWLHPPWAKQFTDGSRVIQIGDDATTGLLRVDNTEPYYLSDALYSSQLTNIMKFDFTVAELASDTSDQSERTFRDLANDLNICQPYVLDIDLDFFSTANPFLSLYKNIDLYNKLEPVFSSDMPDDISEESLKKAIRKREEQLDELEILFQHLEQYNSLEGYSGHKTDLYYKVSDIASEVLAESERLNEVPDWWAVFAGGCTRDQGGPPHHISSQAEITNEILNGVHPLLKNLPPPVLITVARSTDDGYCPSNQVFSFNIMHYETVLYSLLNIIKIYYIIITLMFLLLRHRRFLCMDLNRENSSAIL</sequence>
<feature type="transmembrane region" description="Helical" evidence="3">
    <location>
        <begin position="361"/>
        <end position="383"/>
    </location>
</feature>
<gene>
    <name evidence="4" type="ORF">DIATSA_LOCUS13640</name>
</gene>
<dbReference type="AlphaFoldDB" id="A0A9N9RGU4"/>
<dbReference type="OrthoDB" id="418142at2759"/>
<keyword evidence="2" id="KW-0175">Coiled coil</keyword>
<dbReference type="PANTHER" id="PTHR13225:SF3">
    <property type="entry name" value="UPF0489 PROTEIN C5ORF22"/>
    <property type="match status" value="1"/>
</dbReference>
<keyword evidence="3" id="KW-0472">Membrane</keyword>
<name>A0A9N9RGU4_9NEOP</name>
<keyword evidence="3" id="KW-0812">Transmembrane</keyword>
<evidence type="ECO:0000313" key="5">
    <source>
        <dbReference type="Proteomes" id="UP001153714"/>
    </source>
</evidence>
<organism evidence="4 5">
    <name type="scientific">Diatraea saccharalis</name>
    <name type="common">sugarcane borer</name>
    <dbReference type="NCBI Taxonomy" id="40085"/>
    <lineage>
        <taxon>Eukaryota</taxon>
        <taxon>Metazoa</taxon>
        <taxon>Ecdysozoa</taxon>
        <taxon>Arthropoda</taxon>
        <taxon>Hexapoda</taxon>
        <taxon>Insecta</taxon>
        <taxon>Pterygota</taxon>
        <taxon>Neoptera</taxon>
        <taxon>Endopterygota</taxon>
        <taxon>Lepidoptera</taxon>
        <taxon>Glossata</taxon>
        <taxon>Ditrysia</taxon>
        <taxon>Pyraloidea</taxon>
        <taxon>Crambidae</taxon>
        <taxon>Crambinae</taxon>
        <taxon>Diatraea</taxon>
    </lineage>
</organism>
<proteinExistence type="inferred from homology"/>
<dbReference type="Proteomes" id="UP001153714">
    <property type="component" value="Chromosome 9"/>
</dbReference>